<keyword evidence="1" id="KW-0614">Plasmid</keyword>
<sequence>MGMRLNISEYDARQIFANYLRETAELDITADQLKVDGTRHYVKCLKRSQKNKHSKSGWYRLNFAFDVPSVIWGNYNTGNKEVWHLDPKLLKKESNLSPQELRKLEREKKQYEIRMRRNHRFQRTLQRIAKTWSRIEYNRAQPVQSIHEHPYLKNKAAFPEGYNLDLVRIIKKQPLFAKSLHIAISRVVKKAEAKGLNIDYIKPKYFQHAWFQNHHIRPTLINAYYDVDLKIQNCQLISALQDRETGKLKFFKGNLTHGRKDGVFCPIHRLPAQDEKIFALTEGFATGKSFARICKEKPNTIAAFDKESLISVAIAIRNKWPDTTIYIAADNDLNEQLNGKTKTNGGLIKAYEATQAVSGYVLIPPIKKDELTLSDWNDLELKYGTQHCREIIKQQLIDIAEFNQSRNMSNFKMPAMASANIHKPQINIQKTTAALDPAIFTSWLIHLMENQKEKDVDLSMAKDIVQADSSNEQKQVLPMLKVICQKNGWHDLDQALNLMSDKVEIRNNNEKEALNRVNMTLQAIFYASNNTTIDASKKEKAEEMLKNTIEFIGYLPISRAEKVNIYTNIKDNIFEATDEAEPRWSKTLLKLCKETISEMENKQVNQFENQKSLSYERT</sequence>
<reference evidence="1" key="1">
    <citation type="submission" date="2015-09" db="EMBL/GenBank/DDBJ databases">
        <title>Conjugative plasmids carrying the sulphonamide resistance gene sul2.</title>
        <authorList>
            <person name="Hamidian M."/>
            <person name="Holt K.E."/>
            <person name="Pickard D."/>
            <person name="Hall R.M."/>
        </authorList>
    </citation>
    <scope>NUCLEOTIDE SEQUENCE</scope>
    <source>
        <strain evidence="1">D4</strain>
        <plasmid evidence="1">pD4</plasmid>
    </source>
</reference>
<accession>A0A0N9NQG7</accession>
<proteinExistence type="predicted"/>
<protein>
    <submittedName>
        <fullName evidence="1">DNA primase</fullName>
    </submittedName>
</protein>
<name>A0A0N9NQG7_ACIBA</name>
<evidence type="ECO:0000313" key="1">
    <source>
        <dbReference type="EMBL" id="ALG88347.1"/>
    </source>
</evidence>
<dbReference type="AlphaFoldDB" id="A0A0N9NQG7"/>
<geneLocation type="plasmid" evidence="1">
    <name>pD4</name>
</geneLocation>
<dbReference type="EMBL" id="KT779035">
    <property type="protein sequence ID" value="ALG88347.1"/>
    <property type="molecule type" value="Genomic_DNA"/>
</dbReference>
<organism evidence="1">
    <name type="scientific">Acinetobacter baumannii</name>
    <dbReference type="NCBI Taxonomy" id="470"/>
    <lineage>
        <taxon>Bacteria</taxon>
        <taxon>Pseudomonadati</taxon>
        <taxon>Pseudomonadota</taxon>
        <taxon>Gammaproteobacteria</taxon>
        <taxon>Moraxellales</taxon>
        <taxon>Moraxellaceae</taxon>
        <taxon>Acinetobacter</taxon>
        <taxon>Acinetobacter calcoaceticus/baumannii complex</taxon>
    </lineage>
</organism>